<feature type="domain" description="Conjugative transposon TraM C-terminal" evidence="1">
    <location>
        <begin position="175"/>
        <end position="306"/>
    </location>
</feature>
<dbReference type="AlphaFoldDB" id="A0A1M5IBC9"/>
<organism evidence="2 3">
    <name type="scientific">Salegentibacter echinorum</name>
    <dbReference type="NCBI Taxonomy" id="1073325"/>
    <lineage>
        <taxon>Bacteria</taxon>
        <taxon>Pseudomonadati</taxon>
        <taxon>Bacteroidota</taxon>
        <taxon>Flavobacteriia</taxon>
        <taxon>Flavobacteriales</taxon>
        <taxon>Flavobacteriaceae</taxon>
        <taxon>Salegentibacter</taxon>
    </lineage>
</organism>
<evidence type="ECO:0000313" key="2">
    <source>
        <dbReference type="EMBL" id="SHG25379.1"/>
    </source>
</evidence>
<proteinExistence type="predicted"/>
<dbReference type="OrthoDB" id="1409065at2"/>
<dbReference type="InterPro" id="IPR055407">
    <property type="entry name" value="TraM_C"/>
</dbReference>
<dbReference type="EMBL" id="FQVT01000007">
    <property type="protein sequence ID" value="SHG25379.1"/>
    <property type="molecule type" value="Genomic_DNA"/>
</dbReference>
<sequence>MKLEKNKIVFASVLAVMVLFLISYSMMVMGDDENEHTNLKETSVPALEENQKEYDSKLDAINDLKEVRETNAPSIYDEKLIDSLGFYDESLPEREKERIVDSIYSASEIKYSERDYQHIGAREADAKVERIIDSTEIKAKQKIAAKEMGLEHQLFFASDPKENEISVSGTTDELIYAVVDGDQVVKANSRLRMRLTKAAIISSKHLPQNTPVYGFISFQPNRVLIEIENIKHYPTQLKAFDLQDGSEGIYIENNFRAQVSTEVIGDMVDDINISGVPQVSGFKKIFQRNNRNVKVTVLNNYKLILKPKL</sequence>
<dbReference type="STRING" id="1073325.SAMN05444483_10767"/>
<dbReference type="Pfam" id="PF12508">
    <property type="entry name" value="Transposon_TraM"/>
    <property type="match status" value="1"/>
</dbReference>
<dbReference type="RefSeq" id="WP_072879953.1">
    <property type="nucleotide sequence ID" value="NZ_FQVT01000007.1"/>
</dbReference>
<gene>
    <name evidence="2" type="ORF">SAMN05444483_10767</name>
</gene>
<evidence type="ECO:0000313" key="3">
    <source>
        <dbReference type="Proteomes" id="UP000183945"/>
    </source>
</evidence>
<keyword evidence="3" id="KW-1185">Reference proteome</keyword>
<evidence type="ECO:0000259" key="1">
    <source>
        <dbReference type="Pfam" id="PF12508"/>
    </source>
</evidence>
<reference evidence="3" key="1">
    <citation type="submission" date="2016-11" db="EMBL/GenBank/DDBJ databases">
        <authorList>
            <person name="Varghese N."/>
            <person name="Submissions S."/>
        </authorList>
    </citation>
    <scope>NUCLEOTIDE SEQUENCE [LARGE SCALE GENOMIC DNA]</scope>
    <source>
        <strain evidence="3">DSM 24579</strain>
    </source>
</reference>
<accession>A0A1M5IBC9</accession>
<protein>
    <recommendedName>
        <fullName evidence="1">Conjugative transposon TraM C-terminal domain-containing protein</fullName>
    </recommendedName>
</protein>
<dbReference type="Proteomes" id="UP000183945">
    <property type="component" value="Unassembled WGS sequence"/>
</dbReference>
<name>A0A1M5IBC9_SALEC</name>